<evidence type="ECO:0000313" key="1">
    <source>
        <dbReference type="EMBL" id="QEA39106.1"/>
    </source>
</evidence>
<evidence type="ECO:0000313" key="2">
    <source>
        <dbReference type="Proteomes" id="UP000321272"/>
    </source>
</evidence>
<dbReference type="Proteomes" id="UP000321272">
    <property type="component" value="Chromosome"/>
</dbReference>
<name>A0A5B8SR05_9GAMM</name>
<evidence type="ECO:0008006" key="3">
    <source>
        <dbReference type="Google" id="ProtNLM"/>
    </source>
</evidence>
<dbReference type="EMBL" id="CP042382">
    <property type="protein sequence ID" value="QEA39106.1"/>
    <property type="molecule type" value="Genomic_DNA"/>
</dbReference>
<dbReference type="KEGG" id="paur:FGL86_08490"/>
<sequence>MSHWIRCRCGKLQGRLTPPSQVNRCVCYCTDCQAFAHCLKREKEILDAAGGSDVVQLLPRHVTFTQGLEHLACMRLTPKGLLRWYAACCNTAIGNTPANFKLSFVGLVADCLTSEQDSLDEAFGPVRMRVFTRHAKGEPKPKTTGLPGGVWRAGRMFLTARLNGDYRKTPFFSESGTPVVAPTVLGEQALHDIKRQL</sequence>
<gene>
    <name evidence="1" type="ORF">FGL86_08490</name>
</gene>
<organism evidence="1 2">
    <name type="scientific">Pistricoccus aurantiacus</name>
    <dbReference type="NCBI Taxonomy" id="1883414"/>
    <lineage>
        <taxon>Bacteria</taxon>
        <taxon>Pseudomonadati</taxon>
        <taxon>Pseudomonadota</taxon>
        <taxon>Gammaproteobacteria</taxon>
        <taxon>Oceanospirillales</taxon>
        <taxon>Halomonadaceae</taxon>
        <taxon>Pistricoccus</taxon>
    </lineage>
</organism>
<protein>
    <recommendedName>
        <fullName evidence="3">CENP-V/GFA domain-containing protein</fullName>
    </recommendedName>
</protein>
<accession>A0A5B8SR05</accession>
<proteinExistence type="predicted"/>
<dbReference type="RefSeq" id="WP_147184162.1">
    <property type="nucleotide sequence ID" value="NZ_CP042382.1"/>
</dbReference>
<keyword evidence="2" id="KW-1185">Reference proteome</keyword>
<dbReference type="InterPro" id="IPR046149">
    <property type="entry name" value="DUF6151"/>
</dbReference>
<dbReference type="OrthoDB" id="5500342at2"/>
<dbReference type="AlphaFoldDB" id="A0A5B8SR05"/>
<reference evidence="1 2" key="1">
    <citation type="submission" date="2019-06" db="EMBL/GenBank/DDBJ databases">
        <title>Genome analyses of bacteria isolated from kimchi.</title>
        <authorList>
            <person name="Lee S."/>
            <person name="Ahn S."/>
            <person name="Roh S."/>
        </authorList>
    </citation>
    <scope>NUCLEOTIDE SEQUENCE [LARGE SCALE GENOMIC DNA]</scope>
    <source>
        <strain evidence="1 2">CBA4606</strain>
    </source>
</reference>
<dbReference type="Pfam" id="PF19648">
    <property type="entry name" value="DUF6151"/>
    <property type="match status" value="1"/>
</dbReference>